<name>A0A8S5V8X5_9CAUD</name>
<dbReference type="EMBL" id="BK016224">
    <property type="protein sequence ID" value="DAG03173.1"/>
    <property type="molecule type" value="Genomic_DNA"/>
</dbReference>
<organism evidence="1">
    <name type="scientific">Caudovirales sp. ctCpR1</name>
    <dbReference type="NCBI Taxonomy" id="2825760"/>
    <lineage>
        <taxon>Viruses</taxon>
        <taxon>Duplodnaviria</taxon>
        <taxon>Heunggongvirae</taxon>
        <taxon>Uroviricota</taxon>
        <taxon>Caudoviricetes</taxon>
    </lineage>
</organism>
<evidence type="ECO:0000313" key="1">
    <source>
        <dbReference type="EMBL" id="DAG03173.1"/>
    </source>
</evidence>
<accession>A0A8S5V8X5</accession>
<proteinExistence type="predicted"/>
<reference evidence="1" key="1">
    <citation type="journal article" date="2021" name="Proc. Natl. Acad. Sci. U.S.A.">
        <title>A Catalog of Tens of Thousands of Viruses from Human Metagenomes Reveals Hidden Associations with Chronic Diseases.</title>
        <authorList>
            <person name="Tisza M.J."/>
            <person name="Buck C.B."/>
        </authorList>
    </citation>
    <scope>NUCLEOTIDE SEQUENCE</scope>
    <source>
        <strain evidence="1">CtCpR1</strain>
    </source>
</reference>
<sequence>MCEKHTKNTRVAGCVRVRCLDFSAAVNLCGRA</sequence>
<protein>
    <submittedName>
        <fullName evidence="1">Uncharacterized protein</fullName>
    </submittedName>
</protein>